<evidence type="ECO:0000313" key="2">
    <source>
        <dbReference type="Proteomes" id="UP001054837"/>
    </source>
</evidence>
<comment type="caution">
    <text evidence="1">The sequence shown here is derived from an EMBL/GenBank/DDBJ whole genome shotgun (WGS) entry which is preliminary data.</text>
</comment>
<feature type="non-terminal residue" evidence="1">
    <location>
        <position position="1"/>
    </location>
</feature>
<dbReference type="EMBL" id="BPLQ01007954">
    <property type="protein sequence ID" value="GIY33590.1"/>
    <property type="molecule type" value="Genomic_DNA"/>
</dbReference>
<accession>A0AAV4SMA8</accession>
<dbReference type="AlphaFoldDB" id="A0AAV4SMA8"/>
<gene>
    <name evidence="1" type="ORF">CDAR_25691</name>
</gene>
<name>A0AAV4SMA8_9ARAC</name>
<protein>
    <submittedName>
        <fullName evidence="1">Uncharacterized protein</fullName>
    </submittedName>
</protein>
<organism evidence="1 2">
    <name type="scientific">Caerostris darwini</name>
    <dbReference type="NCBI Taxonomy" id="1538125"/>
    <lineage>
        <taxon>Eukaryota</taxon>
        <taxon>Metazoa</taxon>
        <taxon>Ecdysozoa</taxon>
        <taxon>Arthropoda</taxon>
        <taxon>Chelicerata</taxon>
        <taxon>Arachnida</taxon>
        <taxon>Araneae</taxon>
        <taxon>Araneomorphae</taxon>
        <taxon>Entelegynae</taxon>
        <taxon>Araneoidea</taxon>
        <taxon>Araneidae</taxon>
        <taxon>Caerostris</taxon>
    </lineage>
</organism>
<keyword evidence="2" id="KW-1185">Reference proteome</keyword>
<proteinExistence type="predicted"/>
<dbReference type="Proteomes" id="UP001054837">
    <property type="component" value="Unassembled WGS sequence"/>
</dbReference>
<sequence>SHCKSQQIWWCRLLLKDLAHKGSSQWVPVHSGNHQKYDDDVCDHADLFA</sequence>
<evidence type="ECO:0000313" key="1">
    <source>
        <dbReference type="EMBL" id="GIY33590.1"/>
    </source>
</evidence>
<reference evidence="1 2" key="1">
    <citation type="submission" date="2021-06" db="EMBL/GenBank/DDBJ databases">
        <title>Caerostris darwini draft genome.</title>
        <authorList>
            <person name="Kono N."/>
            <person name="Arakawa K."/>
        </authorList>
    </citation>
    <scope>NUCLEOTIDE SEQUENCE [LARGE SCALE GENOMIC DNA]</scope>
</reference>